<dbReference type="Gene3D" id="3.20.20.80">
    <property type="entry name" value="Glycosidases"/>
    <property type="match status" value="1"/>
</dbReference>
<evidence type="ECO:0000256" key="9">
    <source>
        <dbReference type="SAM" id="SignalP"/>
    </source>
</evidence>
<dbReference type="Pfam" id="PF13364">
    <property type="entry name" value="BetaGal_ABD2"/>
    <property type="match status" value="2"/>
</dbReference>
<dbReference type="Pfam" id="PF08305">
    <property type="entry name" value="NPCBM"/>
    <property type="match status" value="1"/>
</dbReference>
<organism evidence="12 13">
    <name type="scientific">Streptacidiphilus alkalitolerans</name>
    <dbReference type="NCBI Taxonomy" id="3342712"/>
    <lineage>
        <taxon>Bacteria</taxon>
        <taxon>Bacillati</taxon>
        <taxon>Actinomycetota</taxon>
        <taxon>Actinomycetes</taxon>
        <taxon>Kitasatosporales</taxon>
        <taxon>Streptomycetaceae</taxon>
        <taxon>Streptacidiphilus</taxon>
    </lineage>
</organism>
<dbReference type="InterPro" id="IPR008979">
    <property type="entry name" value="Galactose-bd-like_sf"/>
</dbReference>
<dbReference type="InterPro" id="IPR036833">
    <property type="entry name" value="BetaGal_dom3_sf"/>
</dbReference>
<dbReference type="InterPro" id="IPR001944">
    <property type="entry name" value="Glycoside_Hdrlase_35"/>
</dbReference>
<dbReference type="GO" id="GO:0004565">
    <property type="term" value="F:beta-galactosidase activity"/>
    <property type="evidence" value="ECO:0007669"/>
    <property type="project" value="UniProtKB-EC"/>
</dbReference>
<comment type="caution">
    <text evidence="12">The sequence shown here is derived from an EMBL/GenBank/DDBJ whole genome shotgun (WGS) entry which is preliminary data.</text>
</comment>
<dbReference type="EC" id="3.2.1.23" evidence="3"/>
<feature type="domain" description="Glycosyl hydrolase family 98 putative carbohydrate-binding module" evidence="10">
    <location>
        <begin position="1247"/>
        <end position="1392"/>
    </location>
</feature>
<dbReference type="Gene3D" id="2.102.20.10">
    <property type="entry name" value="Beta-galactosidase, domain 2"/>
    <property type="match status" value="1"/>
</dbReference>
<dbReference type="InterPro" id="IPR037110">
    <property type="entry name" value="Betagal_dom2_sf"/>
</dbReference>
<dbReference type="PANTHER" id="PTHR23421">
    <property type="entry name" value="BETA-GALACTOSIDASE RELATED"/>
    <property type="match status" value="1"/>
</dbReference>
<evidence type="ECO:0000256" key="3">
    <source>
        <dbReference type="ARBA" id="ARBA00012756"/>
    </source>
</evidence>
<dbReference type="InterPro" id="IPR031330">
    <property type="entry name" value="Gly_Hdrlase_35_cat"/>
</dbReference>
<dbReference type="EMBL" id="JBHEZX010000002">
    <property type="protein sequence ID" value="MFC1408639.1"/>
    <property type="molecule type" value="Genomic_DNA"/>
</dbReference>
<evidence type="ECO:0000256" key="1">
    <source>
        <dbReference type="ARBA" id="ARBA00001412"/>
    </source>
</evidence>
<dbReference type="Gene3D" id="2.60.120.1060">
    <property type="entry name" value="NPCBM/NEW2 domain"/>
    <property type="match status" value="1"/>
</dbReference>
<dbReference type="SUPFAM" id="SSF117100">
    <property type="entry name" value="Beta-galactosidase LacA, domain 3"/>
    <property type="match status" value="1"/>
</dbReference>
<keyword evidence="13" id="KW-1185">Reference proteome</keyword>
<keyword evidence="4 9" id="KW-0732">Signal</keyword>
<comment type="similarity">
    <text evidence="2 8">Belongs to the glycosyl hydrolase 35 family.</text>
</comment>
<keyword evidence="6" id="KW-0325">Glycoprotein</keyword>
<dbReference type="InterPro" id="IPR013222">
    <property type="entry name" value="Glyco_hyd_98_carb-bd"/>
</dbReference>
<keyword evidence="7 12" id="KW-0326">Glycosidase</keyword>
<evidence type="ECO:0000256" key="8">
    <source>
        <dbReference type="RuleBase" id="RU003679"/>
    </source>
</evidence>
<dbReference type="SMART" id="SM00776">
    <property type="entry name" value="NPCBM"/>
    <property type="match status" value="1"/>
</dbReference>
<dbReference type="SUPFAM" id="SSF49785">
    <property type="entry name" value="Galactose-binding domain-like"/>
    <property type="match status" value="3"/>
</dbReference>
<evidence type="ECO:0000259" key="10">
    <source>
        <dbReference type="SMART" id="SM00776"/>
    </source>
</evidence>
<evidence type="ECO:0000256" key="5">
    <source>
        <dbReference type="ARBA" id="ARBA00022801"/>
    </source>
</evidence>
<proteinExistence type="inferred from homology"/>
<dbReference type="InterPro" id="IPR018954">
    <property type="entry name" value="Betagal_dom2"/>
</dbReference>
<keyword evidence="5 12" id="KW-0378">Hydrolase</keyword>
<comment type="catalytic activity">
    <reaction evidence="1">
        <text>Hydrolysis of terminal non-reducing beta-D-galactose residues in beta-D-galactosides.</text>
        <dbReference type="EC" id="3.2.1.23"/>
    </reaction>
</comment>
<evidence type="ECO:0000256" key="4">
    <source>
        <dbReference type="ARBA" id="ARBA00022729"/>
    </source>
</evidence>
<evidence type="ECO:0000313" key="13">
    <source>
        <dbReference type="Proteomes" id="UP001592582"/>
    </source>
</evidence>
<dbReference type="RefSeq" id="WP_380502852.1">
    <property type="nucleotide sequence ID" value="NZ_JBHEZX010000002.1"/>
</dbReference>
<name>A0ABV6V4I9_9ACTN</name>
<dbReference type="InterPro" id="IPR018905">
    <property type="entry name" value="A-galactase_NEW3"/>
</dbReference>
<dbReference type="SUPFAM" id="SSF51445">
    <property type="entry name" value="(Trans)glycosidases"/>
    <property type="match status" value="1"/>
</dbReference>
<dbReference type="InterPro" id="IPR038637">
    <property type="entry name" value="NPCBM_sf"/>
</dbReference>
<dbReference type="SUPFAM" id="SSF51011">
    <property type="entry name" value="Glycosyl hydrolase domain"/>
    <property type="match status" value="1"/>
</dbReference>
<dbReference type="PRINTS" id="PR00742">
    <property type="entry name" value="GLHYDRLASE35"/>
</dbReference>
<feature type="chain" id="PRO_5047263305" description="beta-galactosidase" evidence="9">
    <location>
        <begin position="32"/>
        <end position="1393"/>
    </location>
</feature>
<dbReference type="Pfam" id="PF13363">
    <property type="entry name" value="BetaGal_dom3"/>
    <property type="match status" value="1"/>
</dbReference>
<feature type="signal peptide" evidence="9">
    <location>
        <begin position="1"/>
        <end position="31"/>
    </location>
</feature>
<dbReference type="Pfam" id="PF01301">
    <property type="entry name" value="Glyco_hydro_35"/>
    <property type="match status" value="1"/>
</dbReference>
<reference evidence="12 13" key="1">
    <citation type="submission" date="2024-09" db="EMBL/GenBank/DDBJ databases">
        <authorList>
            <person name="Lee S.D."/>
        </authorList>
    </citation>
    <scope>NUCLEOTIDE SEQUENCE [LARGE SCALE GENOMIC DNA]</scope>
    <source>
        <strain evidence="12 13">N1-1</strain>
    </source>
</reference>
<evidence type="ECO:0000313" key="12">
    <source>
        <dbReference type="EMBL" id="MFC1408639.1"/>
    </source>
</evidence>
<gene>
    <name evidence="12" type="ORF">ACEZDG_05025</name>
</gene>
<dbReference type="InterPro" id="IPR025972">
    <property type="entry name" value="BetaGal_dom3"/>
</dbReference>
<sequence>MPRRVPRTLAALVAALAAASTGLSLPATAHASVAPAPAVLQSTGTTKAPTTHTVTYDGYSLMIDGKRLYVWSGEFHYSRLPSPALWLDVLQKMKAAGFNAVSIYFDWAYHSPKKGVYDFTGVRDVDHLLDLAAQAGIYVIARPGPYINAEVDSGGFPAWLGTEPGKDRSTDPTYLAAADEWLSHIDPILARHQLTNGTGTVIAYQVENEFYDGSTAGRAYMTHLEDKARADGITVPLTGNNNGTFNSGAGALDIDGADSYPQGFNCSNPTSWNGVPDISYDHVAGKPLYTAEFQGGSFDPWGGPGYAKCGQLTGADFASVFYKNNIAVGATLQSFYMAYGGTSWGWQADPSQVYTSYDYGAAISEDRQLTAKYQQDKLIGYFLQSVTPITKTDTLAAAPTDNKAIVDTARINPDDGTQFHVLRHTDSTSTSTDSTHIAIDLGAHSGYSYDDASAQLAYTGAWSHVGSEQSYTSGEYQRTESFTNTAGDSVTIPFTGTGIRWIASKAANHGLADVYLDGVKVTTVDGYAASTANQQVQYAASGLSDGTHTLKIVATGQKDAAASGTFVSVDAIDLPTAGARSYPTVPQQPGTQLTFAGRDSKTIVANYKLGASQLQYSTSEIMTQAQIGGRDVAVLYGRQGQDGETVLNYPKQPTVQVLSGSVQSSWDPSTGDLRLNYTHGGLERVLITGGARPLLLLLGDDATAEKFWQAQTASGPVLVYGSDLLRTAVSDAKGGNKGDGKGRLDLTGDSATAQPVEVFADPATTDNITWNGKRLQTRATSSGSELSTLPGAAAVTLPALTDWKHTQESPESQPGFDDSTWQVANKATSNSTTTPVTLPVLFADDYGFHHGDVWYRGRFNGSTGATGITLSAITGKAGVYSVWLNGTFLGSSSPNNGGSVSQTFTFPAGTLKAGADNEVSVLVENMGHNEDYNEADSNKEARGLIGAVVAGSPLTTLSWRIQGSSGGEDLVDPVRGPMNTGGLYGERAGWSLPGFKDSSWSTATLPTSDTTPGVSWYRTTANLNLPKGQDTSVGLQITDDAARHYRALIYVNGWQLGRYVNDVGPQHVFPIPNGILKANGANSIAIAVWNTDGSTGGLGAVSLVNLGSTASSLQTAAVDSPRYNAATYAQPKAHRAAVTLDAPDTADASTAYPVTATFAVPAGAPAATGVRLGLTLPSGWTAQPSGPATAAKVKGGSSLTGSWTVTSPDGTLPTFSQLTAVADYHQQGGGTQQLSDVRNVRAVPVPPTADTAVSALPFFTSSNGWGPVERNTSNGEQAAGDGKPITVGGKVYASGLGTNAVSDVGLYLGGHCTRFTATVGVDAESGGAGTVTFSVLADGRNLVTTPVLKGNGAAVSIDVDTTGAQLLDLVVGDGGDGNGNDHADWADAKLACS</sequence>
<dbReference type="Proteomes" id="UP001592582">
    <property type="component" value="Unassembled WGS sequence"/>
</dbReference>
<dbReference type="Pfam" id="PF10435">
    <property type="entry name" value="BetaGal_dom2"/>
    <property type="match status" value="1"/>
</dbReference>
<evidence type="ECO:0000256" key="2">
    <source>
        <dbReference type="ARBA" id="ARBA00009809"/>
    </source>
</evidence>
<protein>
    <recommendedName>
        <fullName evidence="3">beta-galactosidase</fullName>
        <ecNumber evidence="3">3.2.1.23</ecNumber>
    </recommendedName>
</protein>
<dbReference type="InterPro" id="IPR017853">
    <property type="entry name" value="GH"/>
</dbReference>
<evidence type="ECO:0000259" key="11">
    <source>
        <dbReference type="SMART" id="SM01029"/>
    </source>
</evidence>
<dbReference type="InterPro" id="IPR025300">
    <property type="entry name" value="BetaGal_jelly_roll_dom"/>
</dbReference>
<evidence type="ECO:0000256" key="6">
    <source>
        <dbReference type="ARBA" id="ARBA00023180"/>
    </source>
</evidence>
<dbReference type="Gene3D" id="2.60.120.260">
    <property type="entry name" value="Galactose-binding domain-like"/>
    <property type="match status" value="3"/>
</dbReference>
<evidence type="ECO:0000256" key="7">
    <source>
        <dbReference type="ARBA" id="ARBA00023295"/>
    </source>
</evidence>
<dbReference type="Pfam" id="PF10633">
    <property type="entry name" value="NPCBM_assoc"/>
    <property type="match status" value="1"/>
</dbReference>
<dbReference type="SMART" id="SM01029">
    <property type="entry name" value="BetaGal_dom2"/>
    <property type="match status" value="1"/>
</dbReference>
<dbReference type="Gene3D" id="2.60.390.10">
    <property type="entry name" value="Beta-galactosidase, domain 3"/>
    <property type="match status" value="1"/>
</dbReference>
<feature type="domain" description="Beta-galactosidase" evidence="11">
    <location>
        <begin position="545"/>
        <end position="707"/>
    </location>
</feature>
<accession>A0ABV6V4I9</accession>